<dbReference type="PIRSF" id="PIRSF006470">
    <property type="entry name" value="DctB"/>
    <property type="match status" value="1"/>
</dbReference>
<dbReference type="CDD" id="cd13679">
    <property type="entry name" value="PBP2_TRAP_YiaO_like"/>
    <property type="match status" value="1"/>
</dbReference>
<sequence length="326" mass="34841">MRFMKLTVALGVALLTTLAGAQSVAKFGYGAAEDHPQGLGAKKFAELVKAKTNGRITVNTFGSGKLGSDPALQSQVQGGTLEIMTGPTSNLVGLIKEFALFDLPYVVPDYKAADALLDGPVGQALFAKLETVGLVGLGYCENGFRNMTNSKHPITKLEDLNGLKVRVIQNPVFIETFKALGANPLPMPFTELYGALESRAVDAQENPLGLIDASKFYEVQKYLSMTGHVYSPFIVIGSKKWFDKLAPADQVAVKQAGVESCSYQRGLAREQAKQLVAGLKAKGLQINDIAPVEIERIRAAVKPVAAKFAKDIGVDLSQGVPAFVNK</sequence>
<dbReference type="InterPro" id="IPR004682">
    <property type="entry name" value="TRAP_DctP"/>
</dbReference>
<dbReference type="Gene3D" id="3.40.190.170">
    <property type="entry name" value="Bacterial extracellular solute-binding protein, family 7"/>
    <property type="match status" value="1"/>
</dbReference>
<evidence type="ECO:0000313" key="3">
    <source>
        <dbReference type="EMBL" id="MDY0746715.1"/>
    </source>
</evidence>
<reference evidence="3 4" key="1">
    <citation type="submission" date="2023-11" db="EMBL/GenBank/DDBJ databases">
        <title>Paucibacter sp. nov., isolated from fresh soil in Korea.</title>
        <authorList>
            <person name="Le N.T.T."/>
        </authorList>
    </citation>
    <scope>NUCLEOTIDE SEQUENCE [LARGE SCALE GENOMIC DNA]</scope>
    <source>
        <strain evidence="3 4">R3-3</strain>
    </source>
</reference>
<dbReference type="InterPro" id="IPR038404">
    <property type="entry name" value="TRAP_DctP_sf"/>
</dbReference>
<dbReference type="Proteomes" id="UP001285263">
    <property type="component" value="Unassembled WGS sequence"/>
</dbReference>
<keyword evidence="1 2" id="KW-0732">Signal</keyword>
<dbReference type="PANTHER" id="PTHR33376:SF18">
    <property type="entry name" value="2,3-DIKETO-L-GULONATE-BINDING PERIPLASMIC PROTEIN YIAO"/>
    <property type="match status" value="1"/>
</dbReference>
<accession>A0ABU5DLZ6</accession>
<name>A0ABU5DLZ6_9BURK</name>
<dbReference type="Pfam" id="PF03480">
    <property type="entry name" value="DctP"/>
    <property type="match status" value="1"/>
</dbReference>
<dbReference type="RefSeq" id="WP_320424662.1">
    <property type="nucleotide sequence ID" value="NZ_JAXCLA010000006.1"/>
</dbReference>
<feature type="signal peptide" evidence="2">
    <location>
        <begin position="1"/>
        <end position="21"/>
    </location>
</feature>
<keyword evidence="4" id="KW-1185">Reference proteome</keyword>
<dbReference type="NCBIfam" id="NF037995">
    <property type="entry name" value="TRAP_S1"/>
    <property type="match status" value="1"/>
</dbReference>
<evidence type="ECO:0000256" key="1">
    <source>
        <dbReference type="ARBA" id="ARBA00022729"/>
    </source>
</evidence>
<organism evidence="3 4">
    <name type="scientific">Roseateles agri</name>
    <dbReference type="NCBI Taxonomy" id="3098619"/>
    <lineage>
        <taxon>Bacteria</taxon>
        <taxon>Pseudomonadati</taxon>
        <taxon>Pseudomonadota</taxon>
        <taxon>Betaproteobacteria</taxon>
        <taxon>Burkholderiales</taxon>
        <taxon>Sphaerotilaceae</taxon>
        <taxon>Roseateles</taxon>
    </lineage>
</organism>
<protein>
    <submittedName>
        <fullName evidence="3">TRAP transporter substrate-binding protein</fullName>
    </submittedName>
</protein>
<dbReference type="EMBL" id="JAXCLA010000006">
    <property type="protein sequence ID" value="MDY0746715.1"/>
    <property type="molecule type" value="Genomic_DNA"/>
</dbReference>
<feature type="chain" id="PRO_5047023284" evidence="2">
    <location>
        <begin position="22"/>
        <end position="326"/>
    </location>
</feature>
<dbReference type="PANTHER" id="PTHR33376">
    <property type="match status" value="1"/>
</dbReference>
<gene>
    <name evidence="3" type="ORF">SNE35_19540</name>
</gene>
<dbReference type="InterPro" id="IPR018389">
    <property type="entry name" value="DctP_fam"/>
</dbReference>
<evidence type="ECO:0000256" key="2">
    <source>
        <dbReference type="SAM" id="SignalP"/>
    </source>
</evidence>
<proteinExistence type="predicted"/>
<comment type="caution">
    <text evidence="3">The sequence shown here is derived from an EMBL/GenBank/DDBJ whole genome shotgun (WGS) entry which is preliminary data.</text>
</comment>
<evidence type="ECO:0000313" key="4">
    <source>
        <dbReference type="Proteomes" id="UP001285263"/>
    </source>
</evidence>
<dbReference type="NCBIfam" id="TIGR00787">
    <property type="entry name" value="dctP"/>
    <property type="match status" value="1"/>
</dbReference>